<gene>
    <name evidence="1" type="ORF">ACFQ4Y_11975</name>
</gene>
<evidence type="ECO:0000313" key="2">
    <source>
        <dbReference type="Proteomes" id="UP001597282"/>
    </source>
</evidence>
<evidence type="ECO:0008006" key="3">
    <source>
        <dbReference type="Google" id="ProtNLM"/>
    </source>
</evidence>
<sequence length="130" mass="15424">MNKISQGIEELLNMYKSYKISPEQAISDQYDFLIDQIKDETDASVLIHALDKDISDLMYLDVYFMFFAYKKAIQLDPVNKGLIEDFIYYVDIHSGPDWEQEVNKVRMYLDHHEIEKAGKESLKIDYNKWD</sequence>
<dbReference type="Proteomes" id="UP001597282">
    <property type="component" value="Unassembled WGS sequence"/>
</dbReference>
<protein>
    <recommendedName>
        <fullName evidence="3">Immunity protein Imm6</fullName>
    </recommendedName>
</protein>
<accession>A0ABW4CBW7</accession>
<evidence type="ECO:0000313" key="1">
    <source>
        <dbReference type="EMBL" id="MFD1427624.1"/>
    </source>
</evidence>
<reference evidence="2" key="1">
    <citation type="journal article" date="2019" name="Int. J. Syst. Evol. Microbiol.">
        <title>The Global Catalogue of Microorganisms (GCM) 10K type strain sequencing project: providing services to taxonomists for standard genome sequencing and annotation.</title>
        <authorList>
            <consortium name="The Broad Institute Genomics Platform"/>
            <consortium name="The Broad Institute Genome Sequencing Center for Infectious Disease"/>
            <person name="Wu L."/>
            <person name="Ma J."/>
        </authorList>
    </citation>
    <scope>NUCLEOTIDE SEQUENCE [LARGE SCALE GENOMIC DNA]</scope>
    <source>
        <strain evidence="2">S1</strain>
    </source>
</reference>
<name>A0ABW4CBW7_9BACL</name>
<dbReference type="RefSeq" id="WP_380165813.1">
    <property type="nucleotide sequence ID" value="NZ_JBHTNU010000011.1"/>
</dbReference>
<organism evidence="1 2">
    <name type="scientific">Kroppenstedtia sanguinis</name>
    <dbReference type="NCBI Taxonomy" id="1380684"/>
    <lineage>
        <taxon>Bacteria</taxon>
        <taxon>Bacillati</taxon>
        <taxon>Bacillota</taxon>
        <taxon>Bacilli</taxon>
        <taxon>Bacillales</taxon>
        <taxon>Thermoactinomycetaceae</taxon>
        <taxon>Kroppenstedtia</taxon>
    </lineage>
</organism>
<comment type="caution">
    <text evidence="1">The sequence shown here is derived from an EMBL/GenBank/DDBJ whole genome shotgun (WGS) entry which is preliminary data.</text>
</comment>
<proteinExistence type="predicted"/>
<dbReference type="EMBL" id="JBHTNU010000011">
    <property type="protein sequence ID" value="MFD1427624.1"/>
    <property type="molecule type" value="Genomic_DNA"/>
</dbReference>
<keyword evidence="2" id="KW-1185">Reference proteome</keyword>